<proteinExistence type="predicted"/>
<comment type="caution">
    <text evidence="1">The sequence shown here is derived from an EMBL/GenBank/DDBJ whole genome shotgun (WGS) entry which is preliminary data.</text>
</comment>
<dbReference type="InterPro" id="IPR002591">
    <property type="entry name" value="Phosphodiest/P_Trfase"/>
</dbReference>
<dbReference type="PANTHER" id="PTHR10151:SF120">
    <property type="entry name" value="BIS(5'-ADENOSYL)-TRIPHOSPHATASE"/>
    <property type="match status" value="1"/>
</dbReference>
<dbReference type="Gene3D" id="3.40.720.10">
    <property type="entry name" value="Alkaline Phosphatase, subunit A"/>
    <property type="match status" value="1"/>
</dbReference>
<dbReference type="SUPFAM" id="SSF53649">
    <property type="entry name" value="Alkaline phosphatase-like"/>
    <property type="match status" value="1"/>
</dbReference>
<dbReference type="EMBL" id="JADOTZ010000001">
    <property type="protein sequence ID" value="MBG6085679.1"/>
    <property type="molecule type" value="Genomic_DNA"/>
</dbReference>
<evidence type="ECO:0008006" key="3">
    <source>
        <dbReference type="Google" id="ProtNLM"/>
    </source>
</evidence>
<reference evidence="1" key="1">
    <citation type="submission" date="2020-11" db="EMBL/GenBank/DDBJ databases">
        <title>Sequencing the genomes of 1000 actinobacteria strains.</title>
        <authorList>
            <person name="Klenk H.-P."/>
        </authorList>
    </citation>
    <scope>NUCLEOTIDE SEQUENCE</scope>
    <source>
        <strain evidence="1">DSM 26152</strain>
    </source>
</reference>
<protein>
    <recommendedName>
        <fullName evidence="3">Alkaline phosphatase family protein</fullName>
    </recommendedName>
</protein>
<name>A0A931D749_9MICC</name>
<gene>
    <name evidence="1" type="ORF">IW252_002446</name>
</gene>
<accession>A0A931D749</accession>
<dbReference type="RefSeq" id="WP_196836838.1">
    <property type="nucleotide sequence ID" value="NZ_JADOTZ010000001.1"/>
</dbReference>
<evidence type="ECO:0000313" key="2">
    <source>
        <dbReference type="Proteomes" id="UP000625033"/>
    </source>
</evidence>
<evidence type="ECO:0000313" key="1">
    <source>
        <dbReference type="EMBL" id="MBG6085679.1"/>
    </source>
</evidence>
<dbReference type="PANTHER" id="PTHR10151">
    <property type="entry name" value="ECTONUCLEOTIDE PYROPHOSPHATASE/PHOSPHODIESTERASE"/>
    <property type="match status" value="1"/>
</dbReference>
<dbReference type="GO" id="GO:0016787">
    <property type="term" value="F:hydrolase activity"/>
    <property type="evidence" value="ECO:0007669"/>
    <property type="project" value="UniProtKB-ARBA"/>
</dbReference>
<dbReference type="AlphaFoldDB" id="A0A931D749"/>
<sequence length="382" mass="41181">MSEHDLPPVPRYASAHVSQVLPSAAAVLGVPGVENVLGLPAARRVCVVMVDGLGSSLLKSRGAHAPFLRRAMQQNNQTLDAAFPTTTASSLASFGTGLAPGEHGLVGYDVVDPASRRVVNQLGNWPGWLDPRVWQPKPTVLQRAADVVSTTTVSLPAFADSQLTAAALRGGSFVGAKTLQARVQAAQQALAGSERSLVYLYINELDKAGHRHGAASVEWGEQLEELDFALRSLVARLPASTLVLVTADHGMVDVPASRRIDYSQRSHLIDGVELTAGEPRAVQLHLAAGVEPEEVARRWRAEFGAGVWVMTRETMIQQGYFGPRIREDVTERIGDVLIMGREPELALYDGRRVAPHAFEMVGQHGSLTRAERQVPLIEVART</sequence>
<organism evidence="1 2">
    <name type="scientific">Zhihengliuella flava</name>
    <dbReference type="NCBI Taxonomy" id="1285193"/>
    <lineage>
        <taxon>Bacteria</taxon>
        <taxon>Bacillati</taxon>
        <taxon>Actinomycetota</taxon>
        <taxon>Actinomycetes</taxon>
        <taxon>Micrococcales</taxon>
        <taxon>Micrococcaceae</taxon>
        <taxon>Zhihengliuella</taxon>
    </lineage>
</organism>
<dbReference type="Pfam" id="PF01663">
    <property type="entry name" value="Phosphodiest"/>
    <property type="match status" value="1"/>
</dbReference>
<keyword evidence="2" id="KW-1185">Reference proteome</keyword>
<dbReference type="Proteomes" id="UP000625033">
    <property type="component" value="Unassembled WGS sequence"/>
</dbReference>
<dbReference type="InterPro" id="IPR017850">
    <property type="entry name" value="Alkaline_phosphatase_core_sf"/>
</dbReference>